<sequence length="182" mass="20532">MKKLFIILLMLLPFQMMAQDAVDKLFDKYSGKDGFTTVNISGKLLGMASQFEQDDKEAQNMLSSLTGIRILSVDDEALNKSLNFYDELNKDHFFDKIKGEYELLMDVKEKGQVVKFYVKENKEKRISHLLMVVGGDDNALISISGNLDMNEIAKIGQGVHIGGLEHLNDIEKGEKGEKPEKK</sequence>
<keyword evidence="1" id="KW-0732">Signal</keyword>
<organism evidence="3 4">
    <name type="scientific">Prolixibacter denitrificans</name>
    <dbReference type="NCBI Taxonomy" id="1541063"/>
    <lineage>
        <taxon>Bacteria</taxon>
        <taxon>Pseudomonadati</taxon>
        <taxon>Bacteroidota</taxon>
        <taxon>Bacteroidia</taxon>
        <taxon>Marinilabiliales</taxon>
        <taxon>Prolixibacteraceae</taxon>
        <taxon>Prolixibacter</taxon>
    </lineage>
</organism>
<dbReference type="InterPro" id="IPR025348">
    <property type="entry name" value="DUF4252"/>
</dbReference>
<gene>
    <name evidence="3" type="ORF">CLV93_101485</name>
    <name evidence="2" type="ORF">JCM18694_03900</name>
</gene>
<comment type="caution">
    <text evidence="3">The sequence shown here is derived from an EMBL/GenBank/DDBJ whole genome shotgun (WGS) entry which is preliminary data.</text>
</comment>
<dbReference type="OrthoDB" id="1118838at2"/>
<evidence type="ECO:0000313" key="4">
    <source>
        <dbReference type="Proteomes" id="UP000240621"/>
    </source>
</evidence>
<dbReference type="AlphaFoldDB" id="A0A2P8CKP2"/>
<keyword evidence="5" id="KW-1185">Reference proteome</keyword>
<evidence type="ECO:0000313" key="2">
    <source>
        <dbReference type="EMBL" id="GET20144.1"/>
    </source>
</evidence>
<proteinExistence type="predicted"/>
<reference evidence="2 5" key="2">
    <citation type="submission" date="2019-10" db="EMBL/GenBank/DDBJ databases">
        <title>Prolixibacter strains distinguished by the presence of nitrate reductase genes were adept at nitrate-dependent anaerobic corrosion of metallic iron and carbon steel.</title>
        <authorList>
            <person name="Iino T."/>
            <person name="Shono N."/>
            <person name="Ito K."/>
            <person name="Nakamura R."/>
            <person name="Sueoka K."/>
            <person name="Harayama S."/>
            <person name="Ohkuma M."/>
        </authorList>
    </citation>
    <scope>NUCLEOTIDE SEQUENCE [LARGE SCALE GENOMIC DNA]</scope>
    <source>
        <strain evidence="2 5">MIC1-1</strain>
    </source>
</reference>
<evidence type="ECO:0000313" key="5">
    <source>
        <dbReference type="Proteomes" id="UP000396862"/>
    </source>
</evidence>
<protein>
    <submittedName>
        <fullName evidence="3">Uncharacterized protein DUF4252</fullName>
    </submittedName>
</protein>
<dbReference type="EMBL" id="PYGC01000001">
    <property type="protein sequence ID" value="PSK85522.1"/>
    <property type="molecule type" value="Genomic_DNA"/>
</dbReference>
<dbReference type="Proteomes" id="UP000240621">
    <property type="component" value="Unassembled WGS sequence"/>
</dbReference>
<evidence type="ECO:0000313" key="3">
    <source>
        <dbReference type="EMBL" id="PSK85522.1"/>
    </source>
</evidence>
<feature type="chain" id="PRO_5015140553" evidence="1">
    <location>
        <begin position="19"/>
        <end position="182"/>
    </location>
</feature>
<dbReference type="EMBL" id="BLAU01000001">
    <property type="protein sequence ID" value="GET20144.1"/>
    <property type="molecule type" value="Genomic_DNA"/>
</dbReference>
<name>A0A2P8CKP2_9BACT</name>
<dbReference type="RefSeq" id="WP_106540555.1">
    <property type="nucleotide sequence ID" value="NZ_BLAU01000001.1"/>
</dbReference>
<evidence type="ECO:0000256" key="1">
    <source>
        <dbReference type="SAM" id="SignalP"/>
    </source>
</evidence>
<dbReference type="Pfam" id="PF14060">
    <property type="entry name" value="DUF4252"/>
    <property type="match status" value="1"/>
</dbReference>
<reference evidence="3 4" key="1">
    <citation type="submission" date="2018-03" db="EMBL/GenBank/DDBJ databases">
        <title>Genomic Encyclopedia of Archaeal and Bacterial Type Strains, Phase II (KMG-II): from individual species to whole genera.</title>
        <authorList>
            <person name="Goeker M."/>
        </authorList>
    </citation>
    <scope>NUCLEOTIDE SEQUENCE [LARGE SCALE GENOMIC DNA]</scope>
    <source>
        <strain evidence="3 4">DSM 27267</strain>
    </source>
</reference>
<feature type="signal peptide" evidence="1">
    <location>
        <begin position="1"/>
        <end position="18"/>
    </location>
</feature>
<accession>A0A2P8CKP2</accession>
<dbReference type="Proteomes" id="UP000396862">
    <property type="component" value="Unassembled WGS sequence"/>
</dbReference>